<feature type="transmembrane region" description="Helical" evidence="11">
    <location>
        <begin position="156"/>
        <end position="181"/>
    </location>
</feature>
<dbReference type="STRING" id="1314790.A0A1Y1XXH0"/>
<dbReference type="InterPro" id="IPR039859">
    <property type="entry name" value="PFA4/ZDH16/20/ERF2-like"/>
</dbReference>
<comment type="catalytic activity">
    <reaction evidence="10 11">
        <text>L-cysteinyl-[protein] + hexadecanoyl-CoA = S-hexadecanoyl-L-cysteinyl-[protein] + CoA</text>
        <dbReference type="Rhea" id="RHEA:36683"/>
        <dbReference type="Rhea" id="RHEA-COMP:10131"/>
        <dbReference type="Rhea" id="RHEA-COMP:11032"/>
        <dbReference type="ChEBI" id="CHEBI:29950"/>
        <dbReference type="ChEBI" id="CHEBI:57287"/>
        <dbReference type="ChEBI" id="CHEBI:57379"/>
        <dbReference type="ChEBI" id="CHEBI:74151"/>
        <dbReference type="EC" id="2.3.1.225"/>
    </reaction>
</comment>
<name>A0A1Y1XXH0_9FUNG</name>
<dbReference type="EC" id="2.3.1.225" evidence="11"/>
<evidence type="ECO:0000256" key="1">
    <source>
        <dbReference type="ARBA" id="ARBA00004127"/>
    </source>
</evidence>
<feature type="non-terminal residue" evidence="13">
    <location>
        <position position="203"/>
    </location>
</feature>
<reference evidence="13 14" key="1">
    <citation type="submission" date="2016-07" db="EMBL/GenBank/DDBJ databases">
        <title>Pervasive Adenine N6-methylation of Active Genes in Fungi.</title>
        <authorList>
            <consortium name="DOE Joint Genome Institute"/>
            <person name="Mondo S.J."/>
            <person name="Dannebaum R.O."/>
            <person name="Kuo R.C."/>
            <person name="Labutti K."/>
            <person name="Haridas S."/>
            <person name="Kuo A."/>
            <person name="Salamov A."/>
            <person name="Ahrendt S.R."/>
            <person name="Lipzen A."/>
            <person name="Sullivan W."/>
            <person name="Andreopoulos W.B."/>
            <person name="Clum A."/>
            <person name="Lindquist E."/>
            <person name="Daum C."/>
            <person name="Ramamoorthy G.K."/>
            <person name="Gryganskyi A."/>
            <person name="Culley D."/>
            <person name="Magnuson J.K."/>
            <person name="James T.Y."/>
            <person name="O'Malley M.A."/>
            <person name="Stajich J.E."/>
            <person name="Spatafora J.W."/>
            <person name="Visel A."/>
            <person name="Grigoriev I.V."/>
        </authorList>
    </citation>
    <scope>NUCLEOTIDE SEQUENCE [LARGE SCALE GENOMIC DNA]</scope>
    <source>
        <strain evidence="13 14">CBS 931.73</strain>
    </source>
</reference>
<evidence type="ECO:0000256" key="6">
    <source>
        <dbReference type="ARBA" id="ARBA00023139"/>
    </source>
</evidence>
<evidence type="ECO:0000256" key="10">
    <source>
        <dbReference type="ARBA" id="ARBA00048048"/>
    </source>
</evidence>
<comment type="similarity">
    <text evidence="9">Belongs to the DHHC palmitoyltransferase family. ERF2/ZDHHC9 subfamily.</text>
</comment>
<dbReference type="GO" id="GO:0005783">
    <property type="term" value="C:endoplasmic reticulum"/>
    <property type="evidence" value="ECO:0007669"/>
    <property type="project" value="TreeGrafter"/>
</dbReference>
<keyword evidence="4 11" id="KW-1133">Transmembrane helix</keyword>
<comment type="domain">
    <text evidence="11">The DHHC domain is required for palmitoyltransferase activity.</text>
</comment>
<proteinExistence type="inferred from homology"/>
<keyword evidence="5 11" id="KW-0472">Membrane</keyword>
<feature type="domain" description="Palmitoyltransferase DHHC" evidence="12">
    <location>
        <begin position="61"/>
        <end position="194"/>
    </location>
</feature>
<evidence type="ECO:0000256" key="4">
    <source>
        <dbReference type="ARBA" id="ARBA00022989"/>
    </source>
</evidence>
<dbReference type="EMBL" id="MCFE01000380">
    <property type="protein sequence ID" value="ORX90437.1"/>
    <property type="molecule type" value="Genomic_DNA"/>
</dbReference>
<dbReference type="GO" id="GO:0019706">
    <property type="term" value="F:protein-cysteine S-palmitoyltransferase activity"/>
    <property type="evidence" value="ECO:0007669"/>
    <property type="project" value="UniProtKB-EC"/>
</dbReference>
<keyword evidence="7" id="KW-0449">Lipoprotein</keyword>
<dbReference type="PANTHER" id="PTHR22883:SF43">
    <property type="entry name" value="PALMITOYLTRANSFERASE APP"/>
    <property type="match status" value="1"/>
</dbReference>
<evidence type="ECO:0000259" key="12">
    <source>
        <dbReference type="Pfam" id="PF01529"/>
    </source>
</evidence>
<evidence type="ECO:0000256" key="5">
    <source>
        <dbReference type="ARBA" id="ARBA00023136"/>
    </source>
</evidence>
<evidence type="ECO:0000313" key="14">
    <source>
        <dbReference type="Proteomes" id="UP000193498"/>
    </source>
</evidence>
<dbReference type="GO" id="GO:0006612">
    <property type="term" value="P:protein targeting to membrane"/>
    <property type="evidence" value="ECO:0007669"/>
    <property type="project" value="TreeGrafter"/>
</dbReference>
<gene>
    <name evidence="13" type="ORF">K493DRAFT_288060</name>
</gene>
<evidence type="ECO:0000313" key="13">
    <source>
        <dbReference type="EMBL" id="ORX90437.1"/>
    </source>
</evidence>
<comment type="caution">
    <text evidence="13">The sequence shown here is derived from an EMBL/GenBank/DDBJ whole genome shotgun (WGS) entry which is preliminary data.</text>
</comment>
<dbReference type="FunCoup" id="A0A1Y1XXH0">
    <property type="interactions" value="367"/>
</dbReference>
<dbReference type="OrthoDB" id="9909019at2759"/>
<dbReference type="Proteomes" id="UP000193498">
    <property type="component" value="Unassembled WGS sequence"/>
</dbReference>
<feature type="transmembrane region" description="Helical" evidence="11">
    <location>
        <begin position="107"/>
        <end position="136"/>
    </location>
</feature>
<evidence type="ECO:0000256" key="8">
    <source>
        <dbReference type="ARBA" id="ARBA00023315"/>
    </source>
</evidence>
<comment type="subcellular location">
    <subcellularLocation>
        <location evidence="1">Endomembrane system</location>
        <topology evidence="1">Multi-pass membrane protein</topology>
    </subcellularLocation>
</comment>
<keyword evidence="2 11" id="KW-0808">Transferase</keyword>
<keyword evidence="3 11" id="KW-0812">Transmembrane</keyword>
<evidence type="ECO:0000256" key="2">
    <source>
        <dbReference type="ARBA" id="ARBA00022679"/>
    </source>
</evidence>
<dbReference type="InterPro" id="IPR001594">
    <property type="entry name" value="Palmitoyltrfase_DHHC"/>
</dbReference>
<dbReference type="PANTHER" id="PTHR22883">
    <property type="entry name" value="ZINC FINGER DHHC DOMAIN CONTAINING PROTEIN"/>
    <property type="match status" value="1"/>
</dbReference>
<dbReference type="PROSITE" id="PS50216">
    <property type="entry name" value="DHHC"/>
    <property type="match status" value="1"/>
</dbReference>
<sequence>MASLLKTSWTDPGILPRNLDPIQSLETFGEPTNSVDRVEQPRFSAAYPGLKDVVINGVTVKLKFCDTCQLYRPPRCSHCRQCDNCVEHEDHHCIWVNNCVGRRNYRYFFTFISSISIMCFYVLGFSIAHLVLYWRMQVNESATGEYPFQEVLATKFVSLILAIFTFVFGLSIFALTAYHFYLISKNMTTYEQLRSSVNIQEAS</sequence>
<evidence type="ECO:0000256" key="7">
    <source>
        <dbReference type="ARBA" id="ARBA00023288"/>
    </source>
</evidence>
<dbReference type="Pfam" id="PF01529">
    <property type="entry name" value="DHHC"/>
    <property type="match status" value="1"/>
</dbReference>
<evidence type="ECO:0000256" key="9">
    <source>
        <dbReference type="ARBA" id="ARBA00023463"/>
    </source>
</evidence>
<evidence type="ECO:0000256" key="11">
    <source>
        <dbReference type="RuleBase" id="RU079119"/>
    </source>
</evidence>
<dbReference type="GO" id="GO:0005794">
    <property type="term" value="C:Golgi apparatus"/>
    <property type="evidence" value="ECO:0007669"/>
    <property type="project" value="TreeGrafter"/>
</dbReference>
<protein>
    <recommendedName>
        <fullName evidence="11">Palmitoyltransferase</fullName>
        <ecNumber evidence="11">2.3.1.225</ecNumber>
    </recommendedName>
</protein>
<organism evidence="13 14">
    <name type="scientific">Basidiobolus meristosporus CBS 931.73</name>
    <dbReference type="NCBI Taxonomy" id="1314790"/>
    <lineage>
        <taxon>Eukaryota</taxon>
        <taxon>Fungi</taxon>
        <taxon>Fungi incertae sedis</taxon>
        <taxon>Zoopagomycota</taxon>
        <taxon>Entomophthoromycotina</taxon>
        <taxon>Basidiobolomycetes</taxon>
        <taxon>Basidiobolales</taxon>
        <taxon>Basidiobolaceae</taxon>
        <taxon>Basidiobolus</taxon>
    </lineage>
</organism>
<dbReference type="AlphaFoldDB" id="A0A1Y1XXH0"/>
<evidence type="ECO:0000256" key="3">
    <source>
        <dbReference type="ARBA" id="ARBA00022692"/>
    </source>
</evidence>
<dbReference type="InParanoid" id="A0A1Y1XXH0"/>
<keyword evidence="8 11" id="KW-0012">Acyltransferase</keyword>
<accession>A0A1Y1XXH0</accession>
<keyword evidence="6" id="KW-0564">Palmitate</keyword>
<keyword evidence="14" id="KW-1185">Reference proteome</keyword>